<keyword evidence="2" id="KW-1185">Reference proteome</keyword>
<reference evidence="3" key="1">
    <citation type="submission" date="2016-06" db="UniProtKB">
        <authorList>
            <consortium name="WormBaseParasite"/>
        </authorList>
    </citation>
    <scope>IDENTIFICATION</scope>
</reference>
<dbReference type="WBParaSite" id="SSLN_0000075401-mRNA-1">
    <property type="protein sequence ID" value="SSLN_0000075401-mRNA-1"/>
    <property type="gene ID" value="SSLN_0000075401"/>
</dbReference>
<proteinExistence type="predicted"/>
<sequence>MVIRSSSFGDPDDFIVCWSCLQRPPLVRSVTGLLSPAKPLTSHAVRPSESPSSTPIGANSECIRMRLSRSGADFFRLLPSDSHFRICAIGTSSFVLSAVASAVVCSPPLSAPTRPPTFLLPVEVDCPASTELHSVVFSIIYTRLSSPPPPSCNGCPVYPLPFPPTSPPVDGRVSFDSCFTFAWTT</sequence>
<evidence type="ECO:0000313" key="3">
    <source>
        <dbReference type="WBParaSite" id="SSLN_0000075401-mRNA-1"/>
    </source>
</evidence>
<organism evidence="3">
    <name type="scientific">Schistocephalus solidus</name>
    <name type="common">Tapeworm</name>
    <dbReference type="NCBI Taxonomy" id="70667"/>
    <lineage>
        <taxon>Eukaryota</taxon>
        <taxon>Metazoa</taxon>
        <taxon>Spiralia</taxon>
        <taxon>Lophotrochozoa</taxon>
        <taxon>Platyhelminthes</taxon>
        <taxon>Cestoda</taxon>
        <taxon>Eucestoda</taxon>
        <taxon>Diphyllobothriidea</taxon>
        <taxon>Diphyllobothriidae</taxon>
        <taxon>Schistocephalus</taxon>
    </lineage>
</organism>
<dbReference type="AlphaFoldDB" id="A0A183S923"/>
<dbReference type="EMBL" id="UYSU01000672">
    <property type="protein sequence ID" value="VDL86108.1"/>
    <property type="molecule type" value="Genomic_DNA"/>
</dbReference>
<protein>
    <submittedName>
        <fullName evidence="1 3">Uncharacterized protein</fullName>
    </submittedName>
</protein>
<evidence type="ECO:0000313" key="2">
    <source>
        <dbReference type="Proteomes" id="UP000275846"/>
    </source>
</evidence>
<dbReference type="Proteomes" id="UP000275846">
    <property type="component" value="Unassembled WGS sequence"/>
</dbReference>
<evidence type="ECO:0000313" key="1">
    <source>
        <dbReference type="EMBL" id="VDL86108.1"/>
    </source>
</evidence>
<name>A0A183S923_SCHSO</name>
<reference evidence="1 2" key="2">
    <citation type="submission" date="2018-11" db="EMBL/GenBank/DDBJ databases">
        <authorList>
            <consortium name="Pathogen Informatics"/>
        </authorList>
    </citation>
    <scope>NUCLEOTIDE SEQUENCE [LARGE SCALE GENOMIC DNA]</scope>
    <source>
        <strain evidence="1 2">NST_G2</strain>
    </source>
</reference>
<accession>A0A183S923</accession>
<gene>
    <name evidence="1" type="ORF">SSLN_LOCUS721</name>
</gene>